<dbReference type="InterPro" id="IPR020048">
    <property type="entry name" value="NADPH-dep_FMN_reduc_SsuE"/>
</dbReference>
<dbReference type="GO" id="GO:0016655">
    <property type="term" value="F:oxidoreductase activity, acting on NAD(P)H, quinone or similar compound as acceptor"/>
    <property type="evidence" value="ECO:0007669"/>
    <property type="project" value="UniProtKB-ARBA"/>
</dbReference>
<evidence type="ECO:0000256" key="1">
    <source>
        <dbReference type="ARBA" id="ARBA00005990"/>
    </source>
</evidence>
<dbReference type="SUPFAM" id="SSF52218">
    <property type="entry name" value="Flavoproteins"/>
    <property type="match status" value="1"/>
</dbReference>
<dbReference type="InterPro" id="IPR005025">
    <property type="entry name" value="FMN_Rdtase-like_dom"/>
</dbReference>
<dbReference type="AlphaFoldDB" id="A0A0C2E5Q2"/>
<evidence type="ECO:0000256" key="4">
    <source>
        <dbReference type="ARBA" id="ARBA00023002"/>
    </source>
</evidence>
<dbReference type="PANTHER" id="PTHR43408">
    <property type="entry name" value="FMN REDUCTASE (NADPH)"/>
    <property type="match status" value="1"/>
</dbReference>
<dbReference type="InterPro" id="IPR029039">
    <property type="entry name" value="Flavoprotein-like_sf"/>
</dbReference>
<comment type="similarity">
    <text evidence="1">Belongs to the SsuE family.</text>
</comment>
<evidence type="ECO:0000313" key="7">
    <source>
        <dbReference type="Proteomes" id="UP000031535"/>
    </source>
</evidence>
<dbReference type="NCBIfam" id="NF007859">
    <property type="entry name" value="PRK10569.1"/>
    <property type="match status" value="1"/>
</dbReference>
<dbReference type="RefSeq" id="WP_040071444.1">
    <property type="nucleotide sequence ID" value="NZ_JXDG01000065.1"/>
</dbReference>
<dbReference type="InterPro" id="IPR051814">
    <property type="entry name" value="NAD(P)H-dep_FMN_reductase"/>
</dbReference>
<dbReference type="PATRIC" id="fig|226910.6.peg.5098"/>
<dbReference type="OrthoDB" id="1643408at2"/>
<dbReference type="EMBL" id="JXDG01000065">
    <property type="protein sequence ID" value="KIH81134.1"/>
    <property type="molecule type" value="Genomic_DNA"/>
</dbReference>
<gene>
    <name evidence="6" type="ORF">UCMB321_5109</name>
</gene>
<sequence length="197" mass="21484">MLVVTLGGSPSQRSRSGVLLDQARRWLIEQGVEVVSYQVRDFPAEDLLHARFGSPRIVDLLQQIENADGLVIATPVYKASFSGALKTVLDLLPERALSHKVVLPMATGGSIAHMLAVDYALKPVLAALKAQEMLHGIFAEDSQIAYGEGSAQAQLAPVLAQRLNEALEQFHSALARRSRPLDPTLLKDRLLSARWSI</sequence>
<dbReference type="NCBIfam" id="TIGR03567">
    <property type="entry name" value="FMN_reduc_SsuE"/>
    <property type="match status" value="1"/>
</dbReference>
<dbReference type="GO" id="GO:0008752">
    <property type="term" value="F:FMN reductase [NAD(P)H] activity"/>
    <property type="evidence" value="ECO:0007669"/>
    <property type="project" value="InterPro"/>
</dbReference>
<keyword evidence="2" id="KW-0285">Flavoprotein</keyword>
<evidence type="ECO:0000313" key="6">
    <source>
        <dbReference type="EMBL" id="KIH81134.1"/>
    </source>
</evidence>
<dbReference type="Proteomes" id="UP000031535">
    <property type="component" value="Unassembled WGS sequence"/>
</dbReference>
<accession>A0A0C2E5Q2</accession>
<dbReference type="Pfam" id="PF03358">
    <property type="entry name" value="FMN_red"/>
    <property type="match status" value="1"/>
</dbReference>
<feature type="domain" description="NADPH-dependent FMN reductase-like" evidence="5">
    <location>
        <begin position="1"/>
        <end position="141"/>
    </location>
</feature>
<keyword evidence="4" id="KW-0560">Oxidoreductase</keyword>
<dbReference type="GO" id="GO:0046306">
    <property type="term" value="P:alkanesulfonate catabolic process"/>
    <property type="evidence" value="ECO:0007669"/>
    <property type="project" value="InterPro"/>
</dbReference>
<dbReference type="STRING" id="226910.UCMB321_5109"/>
<comment type="caution">
    <text evidence="6">The sequence shown here is derived from an EMBL/GenBank/DDBJ whole genome shotgun (WGS) entry which is preliminary data.</text>
</comment>
<proteinExistence type="inferred from homology"/>
<keyword evidence="7" id="KW-1185">Reference proteome</keyword>
<evidence type="ECO:0000256" key="2">
    <source>
        <dbReference type="ARBA" id="ARBA00022630"/>
    </source>
</evidence>
<dbReference type="PANTHER" id="PTHR43408:SF1">
    <property type="entry name" value="FMN REDUCTASE (NADPH)"/>
    <property type="match status" value="1"/>
</dbReference>
<name>A0A0C2E5Q2_9PSED</name>
<dbReference type="Gene3D" id="3.40.50.360">
    <property type="match status" value="1"/>
</dbReference>
<keyword evidence="3" id="KW-0288">FMN</keyword>
<reference evidence="6 7" key="1">
    <citation type="submission" date="2015-01" db="EMBL/GenBank/DDBJ databases">
        <title>Complete genome of Pseudomonas batumici UCM B-321 producer of the batumin antibiotic with strong antistaphilococcal and potential anticancer activity.</title>
        <authorList>
            <person name="Klochko V.V."/>
            <person name="Zelena L.B."/>
            <person name="Elena K.A."/>
            <person name="Reva O.N."/>
        </authorList>
    </citation>
    <scope>NUCLEOTIDE SEQUENCE [LARGE SCALE GENOMIC DNA]</scope>
    <source>
        <strain evidence="6 7">UCM B-321</strain>
    </source>
</reference>
<organism evidence="6 7">
    <name type="scientific">Pseudomonas batumici</name>
    <dbReference type="NCBI Taxonomy" id="226910"/>
    <lineage>
        <taxon>Bacteria</taxon>
        <taxon>Pseudomonadati</taxon>
        <taxon>Pseudomonadota</taxon>
        <taxon>Gammaproteobacteria</taxon>
        <taxon>Pseudomonadales</taxon>
        <taxon>Pseudomonadaceae</taxon>
        <taxon>Pseudomonas</taxon>
    </lineage>
</organism>
<protein>
    <submittedName>
        <fullName evidence="6">FMN reductase</fullName>
    </submittedName>
</protein>
<evidence type="ECO:0000256" key="3">
    <source>
        <dbReference type="ARBA" id="ARBA00022643"/>
    </source>
</evidence>
<evidence type="ECO:0000259" key="5">
    <source>
        <dbReference type="Pfam" id="PF03358"/>
    </source>
</evidence>